<evidence type="ECO:0000256" key="1">
    <source>
        <dbReference type="ARBA" id="ARBA00004141"/>
    </source>
</evidence>
<dbReference type="RefSeq" id="XP_032825156.1">
    <property type="nucleotide sequence ID" value="XM_032969265.1"/>
</dbReference>
<dbReference type="FunFam" id="3.40.50.300:FF:000622">
    <property type="entry name" value="ATP-binding cassette sub-family G member 2"/>
    <property type="match status" value="1"/>
</dbReference>
<dbReference type="SUPFAM" id="SSF52540">
    <property type="entry name" value="P-loop containing nucleoside triphosphate hydrolases"/>
    <property type="match status" value="1"/>
</dbReference>
<dbReference type="Pfam" id="PF01061">
    <property type="entry name" value="ABC2_membrane"/>
    <property type="match status" value="1"/>
</dbReference>
<feature type="transmembrane region" description="Helical" evidence="10">
    <location>
        <begin position="459"/>
        <end position="480"/>
    </location>
</feature>
<dbReference type="GO" id="GO:0008514">
    <property type="term" value="F:organic anion transmembrane transporter activity"/>
    <property type="evidence" value="ECO:0007669"/>
    <property type="project" value="UniProtKB-ARBA"/>
</dbReference>
<dbReference type="GO" id="GO:0016324">
    <property type="term" value="C:apical plasma membrane"/>
    <property type="evidence" value="ECO:0007669"/>
    <property type="project" value="UniProtKB-ARBA"/>
</dbReference>
<sequence length="695" mass="75807">MLPNIPGRTLGASRMDVEMKGSDSAQEMQGSVLSFHDIGYGVTLSSGPPWRRSSQRKDILVNVSGLMRPGMNAILGPTGSGKSSLLDVLADRKDPSGLTGEVLLNGDPLPPDFKFISGYVVQDDVVMGSLTVRENFQFSAALRLPTSVSHTEKEQRVERIISELGLTKVADSKVGTELVRGVSGGERKRTNIGMELITDPSVLFLDEPTTGLDSSTASAVLLLLRRLSRRGRTIIFSIHQPRYSIFRLFDSLTLLVSGHTVYHGPSSQAIIYFKSIGYECEPFNNPADFFLDVLNGDSTAVMATADTAVETGRSHRPHRHISTSPTSSDIVVTAHPGDAEAGAGSVCQRLAESYAASFFCRDAESALRAIELRGSESHGGDGDGKKRKGRVGRALARDKCATSFLHQFAWLSKRNVKNLIGNPQASLAQVVVTLVLGLVVGALFFDVKQDNAGIQNRMGSLFFMITNQMFGSLSAIELFVREHKIFIHEYVSGYYHVSAYFFSKILSDLIPMRTIPGIIFSCVTFWMIGLQARVDKFFIHMLTVVMTAYGAVSLALAVSAGTSVVAVANVFITVCFIFMILFSGFLVNLPSVMAWLSWLQYLSIPGYGFTGLLINEFTGLEFLCRGGENATEPEQCPPNSSVPLGPVCTGAEQLCRLGITTDSWSLWKNHVALGSMTLILLTIAYLRLRFVRKYT</sequence>
<dbReference type="InterPro" id="IPR027417">
    <property type="entry name" value="P-loop_NTPase"/>
</dbReference>
<feature type="transmembrane region" description="Helical" evidence="10">
    <location>
        <begin position="670"/>
        <end position="688"/>
    </location>
</feature>
<dbReference type="PROSITE" id="PS50893">
    <property type="entry name" value="ABC_TRANSPORTER_2"/>
    <property type="match status" value="1"/>
</dbReference>
<dbReference type="Pfam" id="PF00005">
    <property type="entry name" value="ABC_tran"/>
    <property type="match status" value="1"/>
</dbReference>
<organism evidence="12 13">
    <name type="scientific">Petromyzon marinus</name>
    <name type="common">Sea lamprey</name>
    <dbReference type="NCBI Taxonomy" id="7757"/>
    <lineage>
        <taxon>Eukaryota</taxon>
        <taxon>Metazoa</taxon>
        <taxon>Chordata</taxon>
        <taxon>Craniata</taxon>
        <taxon>Vertebrata</taxon>
        <taxon>Cyclostomata</taxon>
        <taxon>Hyperoartia</taxon>
        <taxon>Petromyzontiformes</taxon>
        <taxon>Petromyzontidae</taxon>
        <taxon>Petromyzon</taxon>
    </lineage>
</organism>
<dbReference type="Pfam" id="PF19055">
    <property type="entry name" value="ABC2_membrane_7"/>
    <property type="match status" value="1"/>
</dbReference>
<comment type="subcellular location">
    <subcellularLocation>
        <location evidence="1">Membrane</location>
        <topology evidence="1">Multi-pass membrane protein</topology>
    </subcellularLocation>
</comment>
<evidence type="ECO:0000256" key="7">
    <source>
        <dbReference type="ARBA" id="ARBA00022989"/>
    </source>
</evidence>
<dbReference type="CDD" id="cd03213">
    <property type="entry name" value="ABCG_EPDR"/>
    <property type="match status" value="1"/>
</dbReference>
<feature type="domain" description="ABC transporter" evidence="11">
    <location>
        <begin position="33"/>
        <end position="282"/>
    </location>
</feature>
<dbReference type="InterPro" id="IPR003439">
    <property type="entry name" value="ABC_transporter-like_ATP-bd"/>
</dbReference>
<feature type="transmembrane region" description="Helical" evidence="10">
    <location>
        <begin position="537"/>
        <end position="558"/>
    </location>
</feature>
<dbReference type="GO" id="GO:0015562">
    <property type="term" value="F:efflux transmembrane transporter activity"/>
    <property type="evidence" value="ECO:0007669"/>
    <property type="project" value="UniProtKB-ARBA"/>
</dbReference>
<evidence type="ECO:0000256" key="10">
    <source>
        <dbReference type="SAM" id="Phobius"/>
    </source>
</evidence>
<keyword evidence="5" id="KW-0547">Nucleotide-binding</keyword>
<feature type="region of interest" description="Disordered" evidence="9">
    <location>
        <begin position="310"/>
        <end position="330"/>
    </location>
</feature>
<dbReference type="Proteomes" id="UP001318040">
    <property type="component" value="Chromosome 41"/>
</dbReference>
<evidence type="ECO:0000256" key="3">
    <source>
        <dbReference type="ARBA" id="ARBA00022448"/>
    </source>
</evidence>
<comment type="similarity">
    <text evidence="2">Belongs to the ABC transporter superfamily. ABCG family. Eye pigment precursor importer (TC 3.A.1.204) subfamily.</text>
</comment>
<dbReference type="InterPro" id="IPR013525">
    <property type="entry name" value="ABC2_TM"/>
</dbReference>
<name>A0AAJ7X8G6_PETMA</name>
<feature type="transmembrane region" description="Helical" evidence="10">
    <location>
        <begin position="594"/>
        <end position="614"/>
    </location>
</feature>
<evidence type="ECO:0000256" key="2">
    <source>
        <dbReference type="ARBA" id="ARBA00005814"/>
    </source>
</evidence>
<keyword evidence="4 10" id="KW-0812">Transmembrane</keyword>
<evidence type="ECO:0000256" key="4">
    <source>
        <dbReference type="ARBA" id="ARBA00022692"/>
    </source>
</evidence>
<feature type="transmembrane region" description="Helical" evidence="10">
    <location>
        <begin position="427"/>
        <end position="447"/>
    </location>
</feature>
<dbReference type="GO" id="GO:0016887">
    <property type="term" value="F:ATP hydrolysis activity"/>
    <property type="evidence" value="ECO:0007669"/>
    <property type="project" value="InterPro"/>
</dbReference>
<accession>A0AAJ7X8G6</accession>
<evidence type="ECO:0000313" key="12">
    <source>
        <dbReference type="Proteomes" id="UP001318040"/>
    </source>
</evidence>
<evidence type="ECO:0000256" key="8">
    <source>
        <dbReference type="ARBA" id="ARBA00023136"/>
    </source>
</evidence>
<dbReference type="GO" id="GO:0005524">
    <property type="term" value="F:ATP binding"/>
    <property type="evidence" value="ECO:0007669"/>
    <property type="project" value="UniProtKB-KW"/>
</dbReference>
<dbReference type="KEGG" id="pmrn:116951002"/>
<evidence type="ECO:0000313" key="13">
    <source>
        <dbReference type="RefSeq" id="XP_032825156.1"/>
    </source>
</evidence>
<feature type="transmembrane region" description="Helical" evidence="10">
    <location>
        <begin position="564"/>
        <end position="587"/>
    </location>
</feature>
<dbReference type="InterPro" id="IPR003593">
    <property type="entry name" value="AAA+_ATPase"/>
</dbReference>
<proteinExistence type="inferred from homology"/>
<dbReference type="PANTHER" id="PTHR19241">
    <property type="entry name" value="ATP-BINDING CASSETTE TRANSPORTER"/>
    <property type="match status" value="1"/>
</dbReference>
<dbReference type="Gene3D" id="3.40.50.300">
    <property type="entry name" value="P-loop containing nucleotide triphosphate hydrolases"/>
    <property type="match status" value="1"/>
</dbReference>
<dbReference type="SMART" id="SM00382">
    <property type="entry name" value="AAA"/>
    <property type="match status" value="1"/>
</dbReference>
<keyword evidence="6" id="KW-0067">ATP-binding</keyword>
<protein>
    <submittedName>
        <fullName evidence="13">Broad substrate specificity ATP-binding cassette transporter ABCG2-like</fullName>
    </submittedName>
</protein>
<dbReference type="GO" id="GO:0140359">
    <property type="term" value="F:ABC-type transporter activity"/>
    <property type="evidence" value="ECO:0007669"/>
    <property type="project" value="InterPro"/>
</dbReference>
<keyword evidence="12" id="KW-1185">Reference proteome</keyword>
<evidence type="ECO:0000259" key="11">
    <source>
        <dbReference type="PROSITE" id="PS50893"/>
    </source>
</evidence>
<evidence type="ECO:0000256" key="9">
    <source>
        <dbReference type="SAM" id="MobiDB-lite"/>
    </source>
</evidence>
<evidence type="ECO:0000256" key="5">
    <source>
        <dbReference type="ARBA" id="ARBA00022741"/>
    </source>
</evidence>
<dbReference type="InterPro" id="IPR043926">
    <property type="entry name" value="ABCG_dom"/>
</dbReference>
<keyword evidence="8 10" id="KW-0472">Membrane</keyword>
<keyword evidence="3" id="KW-0813">Transport</keyword>
<reference evidence="13" key="1">
    <citation type="submission" date="2025-08" db="UniProtKB">
        <authorList>
            <consortium name="RefSeq"/>
        </authorList>
    </citation>
    <scope>IDENTIFICATION</scope>
    <source>
        <tissue evidence="13">Sperm</tissue>
    </source>
</reference>
<gene>
    <name evidence="13" type="primary">LOC116951002</name>
</gene>
<keyword evidence="7 10" id="KW-1133">Transmembrane helix</keyword>
<dbReference type="AlphaFoldDB" id="A0AAJ7X8G6"/>
<evidence type="ECO:0000256" key="6">
    <source>
        <dbReference type="ARBA" id="ARBA00022840"/>
    </source>
</evidence>
<feature type="transmembrane region" description="Helical" evidence="10">
    <location>
        <begin position="510"/>
        <end position="530"/>
    </location>
</feature>